<dbReference type="InterPro" id="IPR035938">
    <property type="entry name" value="Hemerythrin-like_sf"/>
</dbReference>
<dbReference type="InterPro" id="IPR012827">
    <property type="entry name" value="Hemerythrin_metal-bd"/>
</dbReference>
<dbReference type="RefSeq" id="WP_183861921.1">
    <property type="nucleotide sequence ID" value="NZ_JACHFH010000022.1"/>
</dbReference>
<reference evidence="5 6" key="1">
    <citation type="submission" date="2020-08" db="EMBL/GenBank/DDBJ databases">
        <title>Genomic Encyclopedia of Type Strains, Phase IV (KMG-IV): sequencing the most valuable type-strain genomes for metagenomic binning, comparative biology and taxonomic classification.</title>
        <authorList>
            <person name="Goeker M."/>
        </authorList>
    </citation>
    <scope>NUCLEOTIDE SEQUENCE [LARGE SCALE GENOMIC DNA]</scope>
    <source>
        <strain evidence="5 6">DSM 24661</strain>
    </source>
</reference>
<evidence type="ECO:0000313" key="6">
    <source>
        <dbReference type="Proteomes" id="UP000559117"/>
    </source>
</evidence>
<dbReference type="Gene3D" id="1.20.120.50">
    <property type="entry name" value="Hemerythrin-like"/>
    <property type="match status" value="1"/>
</dbReference>
<dbReference type="CDD" id="cd12107">
    <property type="entry name" value="Hemerythrin"/>
    <property type="match status" value="1"/>
</dbReference>
<dbReference type="SUPFAM" id="SSF47188">
    <property type="entry name" value="Hemerythrin-like"/>
    <property type="match status" value="1"/>
</dbReference>
<proteinExistence type="inferred from homology"/>
<dbReference type="AlphaFoldDB" id="A0A840UV79"/>
<dbReference type="InterPro" id="IPR050669">
    <property type="entry name" value="Hemerythrin"/>
</dbReference>
<comment type="similarity">
    <text evidence="1">Belongs to the hemerythrin family.</text>
</comment>
<keyword evidence="6" id="KW-1185">Reference proteome</keyword>
<evidence type="ECO:0000256" key="2">
    <source>
        <dbReference type="ARBA" id="ARBA00022723"/>
    </source>
</evidence>
<dbReference type="EMBL" id="JACHFH010000022">
    <property type="protein sequence ID" value="MBB5336724.1"/>
    <property type="molecule type" value="Genomic_DNA"/>
</dbReference>
<keyword evidence="3" id="KW-0408">Iron</keyword>
<name>A0A840UV79_9FIRM</name>
<evidence type="ECO:0000313" key="5">
    <source>
        <dbReference type="EMBL" id="MBB5336724.1"/>
    </source>
</evidence>
<dbReference type="InterPro" id="IPR016131">
    <property type="entry name" value="Haemerythrin_Fe_BS"/>
</dbReference>
<dbReference type="NCBIfam" id="TIGR02481">
    <property type="entry name" value="hemeryth_dom"/>
    <property type="match status" value="1"/>
</dbReference>
<accession>A0A840UV79</accession>
<dbReference type="Proteomes" id="UP000559117">
    <property type="component" value="Unassembled WGS sequence"/>
</dbReference>
<dbReference type="PANTHER" id="PTHR37164">
    <property type="entry name" value="BACTERIOHEMERYTHRIN"/>
    <property type="match status" value="1"/>
</dbReference>
<protein>
    <submittedName>
        <fullName evidence="5">Hemerythrin-like metal-binding protein</fullName>
    </submittedName>
</protein>
<evidence type="ECO:0000256" key="1">
    <source>
        <dbReference type="ARBA" id="ARBA00010587"/>
    </source>
</evidence>
<dbReference type="InterPro" id="IPR012312">
    <property type="entry name" value="Hemerythrin-like"/>
</dbReference>
<organism evidence="5 6">
    <name type="scientific">Pectinatus brassicae</name>
    <dbReference type="NCBI Taxonomy" id="862415"/>
    <lineage>
        <taxon>Bacteria</taxon>
        <taxon>Bacillati</taxon>
        <taxon>Bacillota</taxon>
        <taxon>Negativicutes</taxon>
        <taxon>Selenomonadales</taxon>
        <taxon>Selenomonadaceae</taxon>
        <taxon>Pectinatus</taxon>
    </lineage>
</organism>
<dbReference type="Pfam" id="PF01814">
    <property type="entry name" value="Hemerythrin"/>
    <property type="match status" value="1"/>
</dbReference>
<comment type="caution">
    <text evidence="5">The sequence shown here is derived from an EMBL/GenBank/DDBJ whole genome shotgun (WGS) entry which is preliminary data.</text>
</comment>
<sequence length="129" mass="15534">MSLIEWNDNFSVGIEQFDNEHKQLIELVNNLHMSRKSGKGNEKIPELLSELTKYALKHFSAEEKLMTLKRYPFYEEHKRAHDQFSLKIVEYKKLHQQNLLHTNQLMTILRNWVITHICNIDKKHETYLK</sequence>
<gene>
    <name evidence="5" type="ORF">HNR32_001878</name>
</gene>
<keyword evidence="2" id="KW-0479">Metal-binding</keyword>
<dbReference type="NCBIfam" id="NF033749">
    <property type="entry name" value="bact_hemeryth"/>
    <property type="match status" value="1"/>
</dbReference>
<evidence type="ECO:0000259" key="4">
    <source>
        <dbReference type="Pfam" id="PF01814"/>
    </source>
</evidence>
<dbReference type="PANTHER" id="PTHR37164:SF1">
    <property type="entry name" value="BACTERIOHEMERYTHRIN"/>
    <property type="match status" value="1"/>
</dbReference>
<dbReference type="GO" id="GO:0046872">
    <property type="term" value="F:metal ion binding"/>
    <property type="evidence" value="ECO:0007669"/>
    <property type="project" value="UniProtKB-KW"/>
</dbReference>
<evidence type="ECO:0000256" key="3">
    <source>
        <dbReference type="ARBA" id="ARBA00023004"/>
    </source>
</evidence>
<feature type="domain" description="Hemerythrin-like" evidence="4">
    <location>
        <begin position="13"/>
        <end position="123"/>
    </location>
</feature>
<dbReference type="PROSITE" id="PS00550">
    <property type="entry name" value="HEMERYTHRINS"/>
    <property type="match status" value="1"/>
</dbReference>